<dbReference type="Proteomes" id="UP000244248">
    <property type="component" value="Unassembled WGS sequence"/>
</dbReference>
<feature type="domain" description="Alpha/beta hydrolase fold-3" evidence="3">
    <location>
        <begin position="92"/>
        <end position="293"/>
    </location>
</feature>
<dbReference type="InterPro" id="IPR029058">
    <property type="entry name" value="AB_hydrolase_fold"/>
</dbReference>
<keyword evidence="2 4" id="KW-0378">Hydrolase</keyword>
<dbReference type="PANTHER" id="PTHR48081:SF8">
    <property type="entry name" value="ALPHA_BETA HYDROLASE FOLD-3 DOMAIN-CONTAINING PROTEIN-RELATED"/>
    <property type="match status" value="1"/>
</dbReference>
<dbReference type="PANTHER" id="PTHR48081">
    <property type="entry name" value="AB HYDROLASE SUPERFAMILY PROTEIN C4A8.06C"/>
    <property type="match status" value="1"/>
</dbReference>
<comment type="similarity">
    <text evidence="1">Belongs to the 'GDXG' lipolytic enzyme family.</text>
</comment>
<evidence type="ECO:0000256" key="1">
    <source>
        <dbReference type="ARBA" id="ARBA00010515"/>
    </source>
</evidence>
<sequence length="319" mass="35827">MAARGLDPSQSLRTASNMPSIRARLTMLFFSVQKNFLLSRGDNTRLMRRVTEFAGSRIRMPRNIRMERSSAGGVTAARLTNTHVSAKRQRILVYLHGGGYVVGSPMTHRAFAARLGQRAGAGEIWMPDYRLAPEHPFPAAVDDVVNFWRALVKQNPKHEFILAGESAGGGLCVSLCITLRENQEPLPSRMYLLSPWLDLSLNSRTHTSQGKRDPFLNRALLEKHFARFYAGETPREHPLLSPLFADLHGLPPTLVHVGSREVLLDDSRQFADKARKQNVDVTLEIHTGLWHAWPVFQTAPECTVTIRHAGEWLAKANRK</sequence>
<dbReference type="Pfam" id="PF07859">
    <property type="entry name" value="Abhydrolase_3"/>
    <property type="match status" value="1"/>
</dbReference>
<comment type="caution">
    <text evidence="4">The sequence shown here is derived from an EMBL/GenBank/DDBJ whole genome shotgun (WGS) entry which is preliminary data.</text>
</comment>
<protein>
    <submittedName>
        <fullName evidence="4">Alpha/beta hydrolase</fullName>
    </submittedName>
</protein>
<proteinExistence type="inferred from homology"/>
<evidence type="ECO:0000259" key="3">
    <source>
        <dbReference type="Pfam" id="PF07859"/>
    </source>
</evidence>
<dbReference type="InterPro" id="IPR013094">
    <property type="entry name" value="AB_hydrolase_3"/>
</dbReference>
<dbReference type="GO" id="GO:0016787">
    <property type="term" value="F:hydrolase activity"/>
    <property type="evidence" value="ECO:0007669"/>
    <property type="project" value="UniProtKB-KW"/>
</dbReference>
<gene>
    <name evidence="4" type="ORF">CJD38_17355</name>
</gene>
<dbReference type="EMBL" id="QANS01000008">
    <property type="protein sequence ID" value="PTU29119.1"/>
    <property type="molecule type" value="Genomic_DNA"/>
</dbReference>
<accession>A0A2T5MBJ9</accession>
<reference evidence="4 5" key="1">
    <citation type="submission" date="2018-04" db="EMBL/GenBank/DDBJ databases">
        <title>Novel species isolated from glacier.</title>
        <authorList>
            <person name="Liu Q."/>
            <person name="Xin Y.-H."/>
        </authorList>
    </citation>
    <scope>NUCLEOTIDE SEQUENCE [LARGE SCALE GENOMIC DNA]</scope>
    <source>
        <strain evidence="4 5">GT1R17</strain>
    </source>
</reference>
<organism evidence="4 5">
    <name type="scientific">Stenotrophobium rhamnosiphilum</name>
    <dbReference type="NCBI Taxonomy" id="2029166"/>
    <lineage>
        <taxon>Bacteria</taxon>
        <taxon>Pseudomonadati</taxon>
        <taxon>Pseudomonadota</taxon>
        <taxon>Gammaproteobacteria</taxon>
        <taxon>Nevskiales</taxon>
        <taxon>Nevskiaceae</taxon>
        <taxon>Stenotrophobium</taxon>
    </lineage>
</organism>
<evidence type="ECO:0000313" key="5">
    <source>
        <dbReference type="Proteomes" id="UP000244248"/>
    </source>
</evidence>
<dbReference type="InterPro" id="IPR002168">
    <property type="entry name" value="Lipase_GDXG_HIS_AS"/>
</dbReference>
<dbReference type="SUPFAM" id="SSF53474">
    <property type="entry name" value="alpha/beta-Hydrolases"/>
    <property type="match status" value="1"/>
</dbReference>
<dbReference type="AlphaFoldDB" id="A0A2T5MBJ9"/>
<keyword evidence="5" id="KW-1185">Reference proteome</keyword>
<dbReference type="PROSITE" id="PS01173">
    <property type="entry name" value="LIPASE_GDXG_HIS"/>
    <property type="match status" value="1"/>
</dbReference>
<evidence type="ECO:0000256" key="2">
    <source>
        <dbReference type="ARBA" id="ARBA00022801"/>
    </source>
</evidence>
<name>A0A2T5MBJ9_9GAMM</name>
<dbReference type="InterPro" id="IPR050300">
    <property type="entry name" value="GDXG_lipolytic_enzyme"/>
</dbReference>
<dbReference type="Gene3D" id="3.40.50.1820">
    <property type="entry name" value="alpha/beta hydrolase"/>
    <property type="match status" value="1"/>
</dbReference>
<evidence type="ECO:0000313" key="4">
    <source>
        <dbReference type="EMBL" id="PTU29119.1"/>
    </source>
</evidence>